<feature type="transmembrane region" description="Helical" evidence="1">
    <location>
        <begin position="12"/>
        <end position="33"/>
    </location>
</feature>
<dbReference type="AlphaFoldDB" id="A0A1X9MJ85"/>
<accession>A0A1X9MJ85</accession>
<dbReference type="Pfam" id="PF09527">
    <property type="entry name" value="ATPase_gene1"/>
    <property type="match status" value="1"/>
</dbReference>
<protein>
    <submittedName>
        <fullName evidence="2">Putative F0F1-ATPase subunit (ATPase_gene1)</fullName>
    </submittedName>
</protein>
<dbReference type="Proteomes" id="UP000193006">
    <property type="component" value="Chromosome"/>
</dbReference>
<proteinExistence type="predicted"/>
<dbReference type="InterPro" id="IPR036259">
    <property type="entry name" value="MFS_trans_sf"/>
</dbReference>
<dbReference type="InterPro" id="IPR032820">
    <property type="entry name" value="ATPase_put"/>
</dbReference>
<gene>
    <name evidence="2" type="ORF">BkAM31D_24410</name>
</gene>
<dbReference type="RefSeq" id="WP_066154896.1">
    <property type="nucleotide sequence ID" value="NZ_CP020814.1"/>
</dbReference>
<reference evidence="2 3" key="1">
    <citation type="submission" date="2017-04" db="EMBL/GenBank/DDBJ databases">
        <title>Bacillus krulwichiae AM31D Genome sequencing and assembly.</title>
        <authorList>
            <person name="Krulwich T.A."/>
            <person name="Anastor L."/>
            <person name="Ehrlich R."/>
            <person name="Ehrlich G.D."/>
            <person name="Janto B."/>
        </authorList>
    </citation>
    <scope>NUCLEOTIDE SEQUENCE [LARGE SCALE GENOMIC DNA]</scope>
    <source>
        <strain evidence="2 3">AM31D</strain>
    </source>
</reference>
<dbReference type="EMBL" id="CP020814">
    <property type="protein sequence ID" value="ARK32750.1"/>
    <property type="molecule type" value="Genomic_DNA"/>
</dbReference>
<sequence length="76" mass="8184">MTDGKRNPWRAMVLVSIISSYIVGGTVGGVFIGLWLGDQFGAKPFFLILCLLLGLGTGFYGVFKAIEPFIGDGKKK</sequence>
<dbReference type="KEGG" id="bkw:BkAM31D_24410"/>
<dbReference type="SUPFAM" id="SSF103473">
    <property type="entry name" value="MFS general substrate transporter"/>
    <property type="match status" value="1"/>
</dbReference>
<organism evidence="2 3">
    <name type="scientific">Halalkalibacter krulwichiae</name>
    <dbReference type="NCBI Taxonomy" id="199441"/>
    <lineage>
        <taxon>Bacteria</taxon>
        <taxon>Bacillati</taxon>
        <taxon>Bacillota</taxon>
        <taxon>Bacilli</taxon>
        <taxon>Bacillales</taxon>
        <taxon>Bacillaceae</taxon>
        <taxon>Halalkalibacter</taxon>
    </lineage>
</organism>
<keyword evidence="3" id="KW-1185">Reference proteome</keyword>
<dbReference type="STRING" id="199441.BkAM31D_24410"/>
<evidence type="ECO:0000313" key="3">
    <source>
        <dbReference type="Proteomes" id="UP000193006"/>
    </source>
</evidence>
<keyword evidence="1" id="KW-1133">Transmembrane helix</keyword>
<keyword evidence="1" id="KW-0812">Transmembrane</keyword>
<keyword evidence="1" id="KW-0472">Membrane</keyword>
<evidence type="ECO:0000256" key="1">
    <source>
        <dbReference type="SAM" id="Phobius"/>
    </source>
</evidence>
<evidence type="ECO:0000313" key="2">
    <source>
        <dbReference type="EMBL" id="ARK32750.1"/>
    </source>
</evidence>
<feature type="transmembrane region" description="Helical" evidence="1">
    <location>
        <begin position="45"/>
        <end position="66"/>
    </location>
</feature>
<name>A0A1X9MJ85_9BACI</name>